<evidence type="ECO:0000313" key="1">
    <source>
        <dbReference type="EMBL" id="JAH43050.1"/>
    </source>
</evidence>
<proteinExistence type="predicted"/>
<organism evidence="1">
    <name type="scientific">Anguilla anguilla</name>
    <name type="common">European freshwater eel</name>
    <name type="synonym">Muraena anguilla</name>
    <dbReference type="NCBI Taxonomy" id="7936"/>
    <lineage>
        <taxon>Eukaryota</taxon>
        <taxon>Metazoa</taxon>
        <taxon>Chordata</taxon>
        <taxon>Craniata</taxon>
        <taxon>Vertebrata</taxon>
        <taxon>Euteleostomi</taxon>
        <taxon>Actinopterygii</taxon>
        <taxon>Neopterygii</taxon>
        <taxon>Teleostei</taxon>
        <taxon>Anguilliformes</taxon>
        <taxon>Anguillidae</taxon>
        <taxon>Anguilla</taxon>
    </lineage>
</organism>
<reference evidence="1" key="1">
    <citation type="submission" date="2014-11" db="EMBL/GenBank/DDBJ databases">
        <authorList>
            <person name="Amaro Gonzalez C."/>
        </authorList>
    </citation>
    <scope>NUCLEOTIDE SEQUENCE</scope>
</reference>
<accession>A0A0E9SQV2</accession>
<protein>
    <submittedName>
        <fullName evidence="1">Uncharacterized protein</fullName>
    </submittedName>
</protein>
<reference evidence="1" key="2">
    <citation type="journal article" date="2015" name="Fish Shellfish Immunol.">
        <title>Early steps in the European eel (Anguilla anguilla)-Vibrio vulnificus interaction in the gills: Role of the RtxA13 toxin.</title>
        <authorList>
            <person name="Callol A."/>
            <person name="Pajuelo D."/>
            <person name="Ebbesson L."/>
            <person name="Teles M."/>
            <person name="MacKenzie S."/>
            <person name="Amaro C."/>
        </authorList>
    </citation>
    <scope>NUCLEOTIDE SEQUENCE</scope>
</reference>
<dbReference type="EMBL" id="GBXM01065527">
    <property type="protein sequence ID" value="JAH43050.1"/>
    <property type="molecule type" value="Transcribed_RNA"/>
</dbReference>
<name>A0A0E9SQV2_ANGAN</name>
<sequence length="45" mass="5193">MFSASCIDLVKQLIGYRTKFLLISNDPCHFAKRLLSEDGSNRRTF</sequence>
<dbReference type="AlphaFoldDB" id="A0A0E9SQV2"/>